<evidence type="ECO:0000313" key="2">
    <source>
        <dbReference type="Proteomes" id="UP001054945"/>
    </source>
</evidence>
<keyword evidence="2" id="KW-1185">Reference proteome</keyword>
<dbReference type="AlphaFoldDB" id="A0AAV4YA14"/>
<dbReference type="Proteomes" id="UP001054945">
    <property type="component" value="Unassembled WGS sequence"/>
</dbReference>
<name>A0AAV4YA14_CAEEX</name>
<proteinExistence type="predicted"/>
<sequence>PVQHNSWERLLLQRNVQTAVLIERAEKLIRWDWPVKYPWGSLPCAVSLIRPHWSLFWEMVNAYGRCRRVFQRNSTVVKRSTDYRQSSGGAP</sequence>
<evidence type="ECO:0000313" key="1">
    <source>
        <dbReference type="EMBL" id="GIZ04168.1"/>
    </source>
</evidence>
<feature type="non-terminal residue" evidence="1">
    <location>
        <position position="1"/>
    </location>
</feature>
<organism evidence="1 2">
    <name type="scientific">Caerostris extrusa</name>
    <name type="common">Bark spider</name>
    <name type="synonym">Caerostris bankana</name>
    <dbReference type="NCBI Taxonomy" id="172846"/>
    <lineage>
        <taxon>Eukaryota</taxon>
        <taxon>Metazoa</taxon>
        <taxon>Ecdysozoa</taxon>
        <taxon>Arthropoda</taxon>
        <taxon>Chelicerata</taxon>
        <taxon>Arachnida</taxon>
        <taxon>Araneae</taxon>
        <taxon>Araneomorphae</taxon>
        <taxon>Entelegynae</taxon>
        <taxon>Araneoidea</taxon>
        <taxon>Araneidae</taxon>
        <taxon>Caerostris</taxon>
    </lineage>
</organism>
<accession>A0AAV4YA14</accession>
<dbReference type="EMBL" id="BPLR01001694">
    <property type="protein sequence ID" value="GIZ04168.1"/>
    <property type="molecule type" value="Genomic_DNA"/>
</dbReference>
<gene>
    <name evidence="1" type="ORF">CEXT_566491</name>
</gene>
<reference evidence="1 2" key="1">
    <citation type="submission" date="2021-06" db="EMBL/GenBank/DDBJ databases">
        <title>Caerostris extrusa draft genome.</title>
        <authorList>
            <person name="Kono N."/>
            <person name="Arakawa K."/>
        </authorList>
    </citation>
    <scope>NUCLEOTIDE SEQUENCE [LARGE SCALE GENOMIC DNA]</scope>
</reference>
<protein>
    <submittedName>
        <fullName evidence="1">Uncharacterized protein</fullName>
    </submittedName>
</protein>
<comment type="caution">
    <text evidence="1">The sequence shown here is derived from an EMBL/GenBank/DDBJ whole genome shotgun (WGS) entry which is preliminary data.</text>
</comment>